<proteinExistence type="predicted"/>
<dbReference type="NCBIfam" id="NF033441">
    <property type="entry name" value="BREX_BrxC"/>
    <property type="match status" value="1"/>
</dbReference>
<sequence>MLNREVFATDPESLELLNHGVAEVKGGRSEAELRTLRYELSTFVCEGQYRAGLRKVLETYLANLGKTEQQGIWVSGFFGSGKSHFIKVLRALWTDEPFSDGTRPRGLAHLTDEINDHLKELSTRGKQSGGLHAAAGTLGASARSVRLGILAIVFRSVSLPERYDLASFVMWLRDHGCLDAVRASVEAEGVAWDEELHDFLVSPVIHAAIAKHFPKWTTPVGDIGSLLHASFPDRDDVSNEDMVAAIRKALTRDGHFPRTLLAIDEVQQYIGETSDRAHMVQEAAEECSKRFGSSLLIIGTGQSAMASTPQLLKLKGRFPIEVQLSDADVDTVVRQIVLRKRADRMNAVRAVLDKHNGEISKHLAGTHIGPRPADADVLVSDYPLLPVRRRFWEHALRAVDVGGTTVQLRNQLRVVYEAVRSTAANPLGTVIPGDFLYFQLAPTLLQTSVLPREVHELVGKLQQAKGGGNFLKARLVALVFLIGKLPRDKSQGGDLGVRADTETLADLLVQDLEHGGAEIRKQLPAALQALVEDGQLMQVETEYRVQTRESAAWEADFQKHRKMLSDDDSKVGTARSEALAEAVKKRIGFGSVPHGASKVSRKVQLYFGPVAPTVDGGTVPVWVRDAWAESVATIQTDAVKASNDSPLVFVLLPTGNAEGIKNALLTLKAAEVTLQTRGVPSGDEGNLARAAVETRRNRAKEQLETLLDEVLDNAQVIQANGTEVVAGTLVDSVKAAVANALVRLFHKFSLGDHGKWDAALKKARAGDGTALTMVDWHGDIEKHPVCHEILSFTAADQTGAEIRKWFEGPPYGWSGDAVDGALYVLMLTEHLRASTGGGASLTAAGLERAKIGLSKFRAETVPLSPVERISVRQLMQKIGIACKSGEESTNAPALLAELKRRAAAAGGEPPCPVPPSTTHLLALDSLAGNALVKKLYEARDTLAVNVDEWDKRAKAIKARQPRWEALGALLSHAATLPVAAEVGAQRDALRDGRGLLTEPDPLPHLCEQVTTALREALVAARDSWKAVHDAEMAALTATEVWGKLTSEMREKFLIKHGVATVPTVMVGNDKEVISSAQARPLGQWALDQAGLPGRFAAARLEAIQLVAPKAQPVTLPKATLHNETEVDRWVAEARAAILAQLADGPVVV</sequence>
<evidence type="ECO:0000256" key="1">
    <source>
        <dbReference type="SAM" id="Coils"/>
    </source>
</evidence>
<evidence type="ECO:0000313" key="3">
    <source>
        <dbReference type="Proteomes" id="UP000011682"/>
    </source>
</evidence>
<organism evidence="2 3">
    <name type="scientific">Cystobacter fuscus (strain ATCC 25194 / DSM 2262 / NBRC 100088 / M29)</name>
    <dbReference type="NCBI Taxonomy" id="1242864"/>
    <lineage>
        <taxon>Bacteria</taxon>
        <taxon>Pseudomonadati</taxon>
        <taxon>Myxococcota</taxon>
        <taxon>Myxococcia</taxon>
        <taxon>Myxococcales</taxon>
        <taxon>Cystobacterineae</taxon>
        <taxon>Archangiaceae</taxon>
        <taxon>Cystobacter</taxon>
    </lineage>
</organism>
<dbReference type="AlphaFoldDB" id="S9QPM8"/>
<keyword evidence="3" id="KW-1185">Reference proteome</keyword>
<protein>
    <recommendedName>
        <fullName evidence="4">BREX system P-loop protein BrxC</fullName>
    </recommendedName>
</protein>
<dbReference type="EMBL" id="ANAH02000005">
    <property type="protein sequence ID" value="EPX63269.1"/>
    <property type="molecule type" value="Genomic_DNA"/>
</dbReference>
<name>S9QPM8_CYSF2</name>
<feature type="coiled-coil region" evidence="1">
    <location>
        <begin position="689"/>
        <end position="720"/>
    </location>
</feature>
<evidence type="ECO:0000313" key="2">
    <source>
        <dbReference type="EMBL" id="EPX63269.1"/>
    </source>
</evidence>
<dbReference type="Proteomes" id="UP000011682">
    <property type="component" value="Unassembled WGS sequence"/>
</dbReference>
<gene>
    <name evidence="2" type="ORF">D187_005675</name>
</gene>
<comment type="caution">
    <text evidence="2">The sequence shown here is derived from an EMBL/GenBank/DDBJ whole genome shotgun (WGS) entry which is preliminary data.</text>
</comment>
<evidence type="ECO:0008006" key="4">
    <source>
        <dbReference type="Google" id="ProtNLM"/>
    </source>
</evidence>
<dbReference type="InterPro" id="IPR027417">
    <property type="entry name" value="P-loop_NTPase"/>
</dbReference>
<keyword evidence="1" id="KW-0175">Coiled coil</keyword>
<dbReference type="eggNOG" id="COG1330">
    <property type="taxonomic scope" value="Bacteria"/>
</dbReference>
<reference evidence="2" key="1">
    <citation type="submission" date="2013-05" db="EMBL/GenBank/DDBJ databases">
        <title>Genome assembly of Cystobacter fuscus DSM 2262.</title>
        <authorList>
            <person name="Sharma G."/>
            <person name="Khatri I."/>
            <person name="Kaur C."/>
            <person name="Mayilraj S."/>
            <person name="Subramanian S."/>
        </authorList>
    </citation>
    <scope>NUCLEOTIDE SEQUENCE [LARGE SCALE GENOMIC DNA]</scope>
    <source>
        <strain evidence="2">DSM 2262</strain>
    </source>
</reference>
<dbReference type="SUPFAM" id="SSF52540">
    <property type="entry name" value="P-loop containing nucleoside triphosphate hydrolases"/>
    <property type="match status" value="1"/>
</dbReference>
<accession>S9QPM8</accession>
<dbReference type="InterPro" id="IPR047679">
    <property type="entry name" value="BREX_BrxC"/>
</dbReference>